<dbReference type="Proteomes" id="UP000824093">
    <property type="component" value="Unassembled WGS sequence"/>
</dbReference>
<dbReference type="InterPro" id="IPR051685">
    <property type="entry name" value="Ycf3/AcsC/BcsC/TPR_MFPF"/>
</dbReference>
<reference evidence="4" key="1">
    <citation type="submission" date="2020-10" db="EMBL/GenBank/DDBJ databases">
        <authorList>
            <person name="Gilroy R."/>
        </authorList>
    </citation>
    <scope>NUCLEOTIDE SEQUENCE</scope>
    <source>
        <strain evidence="4">CHK195-15760</strain>
    </source>
</reference>
<evidence type="ECO:0000256" key="1">
    <source>
        <dbReference type="ARBA" id="ARBA00022737"/>
    </source>
</evidence>
<gene>
    <name evidence="4" type="ORF">IAB70_02960</name>
</gene>
<feature type="repeat" description="TPR" evidence="3">
    <location>
        <begin position="195"/>
        <end position="228"/>
    </location>
</feature>
<protein>
    <submittedName>
        <fullName evidence="4">Tetratricopeptide repeat protein</fullName>
    </submittedName>
</protein>
<dbReference type="AlphaFoldDB" id="A0A9D1M0R4"/>
<organism evidence="4 5">
    <name type="scientific">Candidatus Merdicola faecigallinarum</name>
    <dbReference type="NCBI Taxonomy" id="2840862"/>
    <lineage>
        <taxon>Bacteria</taxon>
        <taxon>Bacillati</taxon>
        <taxon>Bacillota</taxon>
        <taxon>Clostridia</taxon>
        <taxon>Candidatus Merdicola</taxon>
    </lineage>
</organism>
<dbReference type="Gene3D" id="1.25.40.10">
    <property type="entry name" value="Tetratricopeptide repeat domain"/>
    <property type="match status" value="2"/>
</dbReference>
<name>A0A9D1M0R4_9FIRM</name>
<evidence type="ECO:0000256" key="2">
    <source>
        <dbReference type="ARBA" id="ARBA00022803"/>
    </source>
</evidence>
<dbReference type="SMART" id="SM00028">
    <property type="entry name" value="TPR"/>
    <property type="match status" value="6"/>
</dbReference>
<keyword evidence="2 3" id="KW-0802">TPR repeat</keyword>
<evidence type="ECO:0000256" key="3">
    <source>
        <dbReference type="PROSITE-ProRule" id="PRU00339"/>
    </source>
</evidence>
<dbReference type="SUPFAM" id="SSF48452">
    <property type="entry name" value="TPR-like"/>
    <property type="match status" value="1"/>
</dbReference>
<dbReference type="Pfam" id="PF13181">
    <property type="entry name" value="TPR_8"/>
    <property type="match status" value="3"/>
</dbReference>
<feature type="repeat" description="TPR" evidence="3">
    <location>
        <begin position="59"/>
        <end position="92"/>
    </location>
</feature>
<comment type="caution">
    <text evidence="4">The sequence shown here is derived from an EMBL/GenBank/DDBJ whole genome shotgun (WGS) entry which is preliminary data.</text>
</comment>
<dbReference type="EMBL" id="DVNH01000021">
    <property type="protein sequence ID" value="HIU51569.1"/>
    <property type="molecule type" value="Genomic_DNA"/>
</dbReference>
<evidence type="ECO:0000313" key="4">
    <source>
        <dbReference type="EMBL" id="HIU51569.1"/>
    </source>
</evidence>
<evidence type="ECO:0000313" key="5">
    <source>
        <dbReference type="Proteomes" id="UP000824093"/>
    </source>
</evidence>
<feature type="repeat" description="TPR" evidence="3">
    <location>
        <begin position="161"/>
        <end position="194"/>
    </location>
</feature>
<sequence length="342" mass="40470">MTYFISIFIPIVIIILEKNQINYMEHISIFLAKTFHFFHKDKQTKAILIKLIHKNPESYMAHKMLGKIYEKEGGMRKAIDEYVMAIDMNKKDYETYYNIAFLLDKLGKRDESIEMLGHLIDKKPDYYEASEFLGKLLCEQENFKEAINVYMNALKYNPNNYDIYYNMGIAYTRLNDFQNAKICYEKAAEINSMLYNGYYNLGIISLLYDDLDEAEKYFMEALKGEDVEPESYYHLSRIYAIKGDKEKAINYLNLAVQLDPTLSKKAIADPVFIPIQRFIPQNVNMQNYDRTIKMKLKEKKAKEHLENTFYIVGKISKNDLKKMHTYQEKDIRIEEKGKELEN</sequence>
<feature type="repeat" description="TPR" evidence="3">
    <location>
        <begin position="229"/>
        <end position="262"/>
    </location>
</feature>
<dbReference type="Pfam" id="PF13414">
    <property type="entry name" value="TPR_11"/>
    <property type="match status" value="1"/>
</dbReference>
<dbReference type="PANTHER" id="PTHR44943">
    <property type="entry name" value="CELLULOSE SYNTHASE OPERON PROTEIN C"/>
    <property type="match status" value="1"/>
</dbReference>
<dbReference type="InterPro" id="IPR019734">
    <property type="entry name" value="TPR_rpt"/>
</dbReference>
<feature type="repeat" description="TPR" evidence="3">
    <location>
        <begin position="127"/>
        <end position="160"/>
    </location>
</feature>
<reference evidence="4" key="2">
    <citation type="journal article" date="2021" name="PeerJ">
        <title>Extensive microbial diversity within the chicken gut microbiome revealed by metagenomics and culture.</title>
        <authorList>
            <person name="Gilroy R."/>
            <person name="Ravi A."/>
            <person name="Getino M."/>
            <person name="Pursley I."/>
            <person name="Horton D.L."/>
            <person name="Alikhan N.F."/>
            <person name="Baker D."/>
            <person name="Gharbi K."/>
            <person name="Hall N."/>
            <person name="Watson M."/>
            <person name="Adriaenssens E.M."/>
            <person name="Foster-Nyarko E."/>
            <person name="Jarju S."/>
            <person name="Secka A."/>
            <person name="Antonio M."/>
            <person name="Oren A."/>
            <person name="Chaudhuri R.R."/>
            <person name="La Ragione R."/>
            <person name="Hildebrand F."/>
            <person name="Pallen M.J."/>
        </authorList>
    </citation>
    <scope>NUCLEOTIDE SEQUENCE</scope>
    <source>
        <strain evidence="4">CHK195-15760</strain>
    </source>
</reference>
<keyword evidence="1" id="KW-0677">Repeat</keyword>
<proteinExistence type="predicted"/>
<dbReference type="PROSITE" id="PS50005">
    <property type="entry name" value="TPR"/>
    <property type="match status" value="5"/>
</dbReference>
<dbReference type="PANTHER" id="PTHR44943:SF8">
    <property type="entry name" value="TPR REPEAT-CONTAINING PROTEIN MJ0263"/>
    <property type="match status" value="1"/>
</dbReference>
<accession>A0A9D1M0R4</accession>
<dbReference type="NCBIfam" id="NF047558">
    <property type="entry name" value="TPR_END_plus"/>
    <property type="match status" value="1"/>
</dbReference>
<dbReference type="InterPro" id="IPR011990">
    <property type="entry name" value="TPR-like_helical_dom_sf"/>
</dbReference>